<proteinExistence type="predicted"/>
<gene>
    <name evidence="1" type="ORF">MM415B02033_0010</name>
</gene>
<organism evidence="1">
    <name type="scientific">viral metagenome</name>
    <dbReference type="NCBI Taxonomy" id="1070528"/>
    <lineage>
        <taxon>unclassified sequences</taxon>
        <taxon>metagenomes</taxon>
        <taxon>organismal metagenomes</taxon>
    </lineage>
</organism>
<dbReference type="AlphaFoldDB" id="A0A6M3IDP5"/>
<dbReference type="EMBL" id="MT141166">
    <property type="protein sequence ID" value="QJA55559.1"/>
    <property type="molecule type" value="Genomic_DNA"/>
</dbReference>
<name>A0A6M3IDP5_9ZZZZ</name>
<protein>
    <submittedName>
        <fullName evidence="1">Uncharacterized protein</fullName>
    </submittedName>
</protein>
<evidence type="ECO:0000313" key="1">
    <source>
        <dbReference type="EMBL" id="QJA55559.1"/>
    </source>
</evidence>
<reference evidence="1" key="1">
    <citation type="submission" date="2020-03" db="EMBL/GenBank/DDBJ databases">
        <title>The deep terrestrial virosphere.</title>
        <authorList>
            <person name="Holmfeldt K."/>
            <person name="Nilsson E."/>
            <person name="Simone D."/>
            <person name="Lopez-Fernandez M."/>
            <person name="Wu X."/>
            <person name="de Brujin I."/>
            <person name="Lundin D."/>
            <person name="Andersson A."/>
            <person name="Bertilsson S."/>
            <person name="Dopson M."/>
        </authorList>
    </citation>
    <scope>NUCLEOTIDE SEQUENCE</scope>
    <source>
        <strain evidence="1">MM415B02033</strain>
    </source>
</reference>
<sequence>MSLEDLLAEREALIDGMDEGLREALERVEREFLARAPGDPDAYNNATLTFRLLIDSGLADIVDSLPYEERARMVRKIARETGAEPEVAASAIRTMRTANMRLIEAHSRRAADSIRANMLAANLSRTPVTHGQILDSVRASVSSSLFSTGQLETQIKTAMATWDQQVQDKIGEDTGLSHYIYWGPRDGITRPFCRSILRMQRVYTDAGIEQLNSHPELHNYVPPNVRIHRGGYNCRHMWLPVSARWAEARGYKPA</sequence>
<accession>A0A6M3IDP5</accession>